<evidence type="ECO:0000256" key="1">
    <source>
        <dbReference type="ARBA" id="ARBA00022553"/>
    </source>
</evidence>
<dbReference type="InterPro" id="IPR036860">
    <property type="entry name" value="SH2_dom_sf"/>
</dbReference>
<accession>A0AAW0H5L6</accession>
<feature type="non-terminal residue" evidence="4">
    <location>
        <position position="462"/>
    </location>
</feature>
<dbReference type="AlphaFoldDB" id="A0AAW0H5L6"/>
<dbReference type="InterPro" id="IPR036290">
    <property type="entry name" value="Phe_ZIP_sf"/>
</dbReference>
<dbReference type="PANTHER" id="PTHR10872:SF3">
    <property type="entry name" value="SH2B ADAPTER PROTEIN 1"/>
    <property type="match status" value="1"/>
</dbReference>
<comment type="caution">
    <text evidence="4">The sequence shown here is derived from an EMBL/GenBank/DDBJ whole genome shotgun (WGS) entry which is preliminary data.</text>
</comment>
<gene>
    <name evidence="4" type="ORF">U0070_022902</name>
</gene>
<evidence type="ECO:0000313" key="5">
    <source>
        <dbReference type="Proteomes" id="UP001488838"/>
    </source>
</evidence>
<dbReference type="InterPro" id="IPR030523">
    <property type="entry name" value="SH2B"/>
</dbReference>
<keyword evidence="1" id="KW-0597">Phosphoprotein</keyword>
<dbReference type="GO" id="GO:0005886">
    <property type="term" value="C:plasma membrane"/>
    <property type="evidence" value="ECO:0007669"/>
    <property type="project" value="TreeGrafter"/>
</dbReference>
<dbReference type="Gene3D" id="3.30.505.10">
    <property type="entry name" value="SH2 domain"/>
    <property type="match status" value="1"/>
</dbReference>
<dbReference type="EMBL" id="JBBHLL010000745">
    <property type="protein sequence ID" value="KAK7798009.1"/>
    <property type="molecule type" value="Genomic_DNA"/>
</dbReference>
<dbReference type="Gene3D" id="6.10.140.110">
    <property type="match status" value="1"/>
</dbReference>
<dbReference type="Pfam" id="PF08916">
    <property type="entry name" value="Phe_ZIP"/>
    <property type="match status" value="1"/>
</dbReference>
<dbReference type="PANTHER" id="PTHR10872">
    <property type="entry name" value="SH2B ADAPTER PROTEIN"/>
    <property type="match status" value="1"/>
</dbReference>
<reference evidence="4 5" key="1">
    <citation type="journal article" date="2023" name="bioRxiv">
        <title>Conserved and derived expression patterns and positive selection on dental genes reveal complex evolutionary context of ever-growing rodent molars.</title>
        <authorList>
            <person name="Calamari Z.T."/>
            <person name="Song A."/>
            <person name="Cohen E."/>
            <person name="Akter M."/>
            <person name="Roy R.D."/>
            <person name="Hallikas O."/>
            <person name="Christensen M.M."/>
            <person name="Li P."/>
            <person name="Marangoni P."/>
            <person name="Jernvall J."/>
            <person name="Klein O.D."/>
        </authorList>
    </citation>
    <scope>NUCLEOTIDE SEQUENCE [LARGE SCALE GENOMIC DNA]</scope>
    <source>
        <strain evidence="4">V071</strain>
    </source>
</reference>
<dbReference type="GO" id="GO:0035556">
    <property type="term" value="P:intracellular signal transduction"/>
    <property type="evidence" value="ECO:0007669"/>
    <property type="project" value="TreeGrafter"/>
</dbReference>
<sequence length="462" mass="51249">MGSIMNSVSSPEDRAFPSHQHCHYLSPTPCWQEFCESHARRAAALDLAQHVFLYLNSYPQYTEPGAETAFFVNLMSYSYSTSKLRWPRPWTHYPQLSWPHLVLVWRLHHHMTCPLSCRVGGTLDVEGEGGGGSHLEFLVPPRHSGLYSVLLSSTVTDVCTATAIEMPDRNNTFMVKVEGSSDDALHVKVWVANIYECLSPVSCPAISHHFMTLSLDPEISFLTMSNSDSLKLPCLNHSESHPSKDMMLGPNESNNYLSQGAYGDPSDGLSVFFSTSSASIAAFQFDSIELLPLELPPCIPIEKGPPAGTVHHLSTSYPPLDTPETATESFLFQKESEGTEGDQPHSVYPWFHGMLSRLKDAQLVLKRGKQLPAVCRVHQSETKCGECVLTLNFQGRAKHLHLSLNEEGPTSVVQSIFDMLECFWAHLIPVESGGASDDVLFSYVSSQWQQGQEQAGHHKGVY</sequence>
<dbReference type="SUPFAM" id="SSF55550">
    <property type="entry name" value="SH2 domain"/>
    <property type="match status" value="1"/>
</dbReference>
<dbReference type="InterPro" id="IPR015012">
    <property type="entry name" value="Phe_ZIP"/>
</dbReference>
<evidence type="ECO:0000313" key="4">
    <source>
        <dbReference type="EMBL" id="KAK7798009.1"/>
    </source>
</evidence>
<name>A0AAW0H5L6_MYOGA</name>
<organism evidence="4 5">
    <name type="scientific">Myodes glareolus</name>
    <name type="common">Bank vole</name>
    <name type="synonym">Clethrionomys glareolus</name>
    <dbReference type="NCBI Taxonomy" id="447135"/>
    <lineage>
        <taxon>Eukaryota</taxon>
        <taxon>Metazoa</taxon>
        <taxon>Chordata</taxon>
        <taxon>Craniata</taxon>
        <taxon>Vertebrata</taxon>
        <taxon>Euteleostomi</taxon>
        <taxon>Mammalia</taxon>
        <taxon>Eutheria</taxon>
        <taxon>Euarchontoglires</taxon>
        <taxon>Glires</taxon>
        <taxon>Rodentia</taxon>
        <taxon>Myomorpha</taxon>
        <taxon>Muroidea</taxon>
        <taxon>Cricetidae</taxon>
        <taxon>Arvicolinae</taxon>
        <taxon>Myodes</taxon>
    </lineage>
</organism>
<evidence type="ECO:0000256" key="2">
    <source>
        <dbReference type="ARBA" id="ARBA00022999"/>
    </source>
</evidence>
<keyword evidence="5" id="KW-1185">Reference proteome</keyword>
<dbReference type="InterPro" id="IPR011993">
    <property type="entry name" value="PH-like_dom_sf"/>
</dbReference>
<dbReference type="GO" id="GO:0005068">
    <property type="term" value="F:transmembrane receptor protein tyrosine kinase adaptor activity"/>
    <property type="evidence" value="ECO:0007669"/>
    <property type="project" value="TreeGrafter"/>
</dbReference>
<dbReference type="Gene3D" id="2.30.29.30">
    <property type="entry name" value="Pleckstrin-homology domain (PH domain)/Phosphotyrosine-binding domain (PTB)"/>
    <property type="match status" value="1"/>
</dbReference>
<dbReference type="SUPFAM" id="SSF50729">
    <property type="entry name" value="PH domain-like"/>
    <property type="match status" value="1"/>
</dbReference>
<dbReference type="SUPFAM" id="SSF109805">
    <property type="entry name" value="Phenylalanine zipper"/>
    <property type="match status" value="1"/>
</dbReference>
<proteinExistence type="predicted"/>
<keyword evidence="2" id="KW-0727">SH2 domain</keyword>
<feature type="domain" description="Phenylalanine zipper" evidence="3">
    <location>
        <begin position="31"/>
        <end position="71"/>
    </location>
</feature>
<protein>
    <recommendedName>
        <fullName evidence="3">Phenylalanine zipper domain-containing protein</fullName>
    </recommendedName>
</protein>
<dbReference type="Proteomes" id="UP001488838">
    <property type="component" value="Unassembled WGS sequence"/>
</dbReference>
<evidence type="ECO:0000259" key="3">
    <source>
        <dbReference type="Pfam" id="PF08916"/>
    </source>
</evidence>